<name>A0A7G6U2C0_9BRAD</name>
<proteinExistence type="predicted"/>
<sequence length="1997" mass="220678">MAKGPKRPSAAGEISAVTGYLKQYEYSACVLYRLMQASALEGVTVSLPAAGMFDDLVLHANGSVWGTQLKSQIDASYVSLATELSEELIQSMAQSWLSLEQTFGEGSVRLHYIFAGYFSKSDTHLANIGTSGSRHSAEFARFISKGDHTKETLAQAIWSTKLAELETLSGLNATQFLRFMNSLTFADERDLLRNQIENFDYTERSRIEEIKFLLPKLIAKSAPGKRWSEQELVDELGWRSRITQHNSHVFPVPEDFQENEATEARIFDALGRTISGYIALVGPPGTGKSTLLQRTVHSTPEYSISRYLAFHPGQRHGLGRAEAGEFLNDVIAELRSQGLYGSRFGSDKLSGLRVEFMKQLEGASERFRATGRKTVLIIDGLDHVPREENPEASFLAELPAANAVPDGVIFLLGTQIVELPRLHPTIVQQTARPDRTIQIAPLTRSAVSAMANAASLPIFIDRDDLFGSCQGHPLTARYFVEALRRTSNAEEARSILSYANGLGQSLQEIYERVWIKLQTAASSKAALGILARAEGSLSPQQLSDASNDVAVEDIIKKASFLLAKSADDRIAIFHNSFRLFAAAETGKKFGSANPDLERGFQLRLAEIAQAAPPTDPQHWLELRYRSRAGDLNRVLTLATPTYFRTSLQALRPVEEIYRDLRLTYGAVGPTGDIALLVSKLLIAKELEYRLEAVSEIDFVQLPLNLGDDFLASKHALSGNAHKEGWLNLVDYYWRNNNYERAREVFDANEPFEILFASNGFDARQHLQLAAGWIQRAQRFRQIEKLVNLVGSLKVLPRPLSDEDDSTDLRKELIYNLALGALKDHRSPHVSSLPTSLELDDKAIARLTIDCAEIALADNNESDAIDRLNDAAELPAITMIHPSWRRAAALAATRLRETDLARRFADGLVMPRFDQSDRYSSDIGDVVHEIAELAYLAAINNIQLSEEQKSTRDTSPLLLATHTKLVELGQLQAQTSSSTSVSSAQALRSITIFFAQSMPDRNDFQAYKFYQALEAVATQLMAVATKLDDTNFSGFVTFVDNLIRENNNLSRSTAFCLQYSSIVFQMNGDSIAAERRISAAQSAARHDRTPHEAVASHAAFANALCEIGAYDGARATLVAMHSDTFGYWLRAKKEPQYTFWAWSFLNACDANPSRAANYALAFGQFILGMEETEGDETAMRLVADLLLGAAHDPSAAAGLTLRLLDSDLATWAKISDSALAAIAHHAPDLAGQALIAFSQLVAPFIDGGVGRALRTCITAMSSQERRVPTDLLVTSISTWVPPSERPELLKELIELAPEFANATTGIILEAELLANKLSNVGRGDAAESSTDRAVSTDIAASSLDELISYGDGKSDFGDGIDYSYARATEALVRTSSKTEIETFLRQRPHVERDSKVAVAISRRMLALGDRPAALQFFRKAEVASTSGHWSTFLGGQKLEVQRLRVELDGDRARFSGLEILVSELASGQTHGSSMFLNLEDILELVAADLPFEGIWTETEAHLKQYREFRLASPVTSCASINTHSDFLAMIVAQSFNFSCPELLQHARLAASSIARHSVDSIFIEKLFELLDVEPEGKREAAALMERLGDIAHLRETLSQRAIVYAENEDFVVANLAKRLLHRLGISIVPTPARSLPAFYKLATLSSPQADDFEPPPGVSSSQRPIWTEDPWTWTATLRLPLKLLSQACDIPMDQLRRRCAAFMTREGGRSAFGPEVEDAIPTRLRRMHLPFSYRRPLPMAALRAFGKLLQELDAAHAVDASLYPAIWLDIGAPSLSNWVLEIEPRPSWIATPAMPHRQYGGLDSDIWLEDAEADLASTYPPERFVLAEHTHFQVSAHRANAQSTKLFLPQPASPNRGMDALPRLMSLDRLSPMYRRDESQIVCQIASDLFGDLRHAAITICPYVAHSLGWNRSANSPLILTDSSGETVAQTVRWIDGTKPYSSYDPEIFGFGQTLFLSASGREQFQAQRDLPHISGCVEREFTDETRPARVRRVSATQ</sequence>
<dbReference type="EMBL" id="CP050292">
    <property type="protein sequence ID" value="QND73152.1"/>
    <property type="molecule type" value="Genomic_DNA"/>
</dbReference>
<dbReference type="SUPFAM" id="SSF52540">
    <property type="entry name" value="P-loop containing nucleoside triphosphate hydrolases"/>
    <property type="match status" value="1"/>
</dbReference>
<accession>A0A7G6U2C0</accession>
<organism evidence="2 3">
    <name type="scientific">Tardiphaga robiniae</name>
    <dbReference type="NCBI Taxonomy" id="943830"/>
    <lineage>
        <taxon>Bacteria</taxon>
        <taxon>Pseudomonadati</taxon>
        <taxon>Pseudomonadota</taxon>
        <taxon>Alphaproteobacteria</taxon>
        <taxon>Hyphomicrobiales</taxon>
        <taxon>Nitrobacteraceae</taxon>
        <taxon>Tardiphaga</taxon>
    </lineage>
</organism>
<evidence type="ECO:0000259" key="1">
    <source>
        <dbReference type="Pfam" id="PF13401"/>
    </source>
</evidence>
<dbReference type="InterPro" id="IPR027417">
    <property type="entry name" value="P-loop_NTPase"/>
</dbReference>
<keyword evidence="2" id="KW-0067">ATP-binding</keyword>
<dbReference type="InterPro" id="IPR049945">
    <property type="entry name" value="AAA_22"/>
</dbReference>
<dbReference type="RefSeq" id="WP_184511994.1">
    <property type="nucleotide sequence ID" value="NZ_CP050292.1"/>
</dbReference>
<gene>
    <name evidence="2" type="ORF">HB776_19520</name>
</gene>
<dbReference type="Proteomes" id="UP000515291">
    <property type="component" value="Chromosome"/>
</dbReference>
<feature type="domain" description="ORC1/DEAH AAA+ ATPase" evidence="1">
    <location>
        <begin position="276"/>
        <end position="396"/>
    </location>
</feature>
<protein>
    <submittedName>
        <fullName evidence="2">ATP-binding protein</fullName>
    </submittedName>
</protein>
<reference evidence="3" key="1">
    <citation type="journal article" date="2020" name="Mol. Plant Microbe">
        <title>Rhizobial microsymbionts of the narrowly endemic Oxytropis species growing in Kamchatka are characterized by significant genetic diversity and possess a set of genes that are associated with T3SS and T6SS secretion systems and can affect the development of symbiosis.</title>
        <authorList>
            <person name="Safronova V."/>
            <person name="Guro P."/>
            <person name="Sazanova A."/>
            <person name="Kuznetsova I."/>
            <person name="Belimov A."/>
            <person name="Yakubov V."/>
            <person name="Chirak E."/>
            <person name="Afonin A."/>
            <person name="Gogolev Y."/>
            <person name="Andronov E."/>
            <person name="Tikhonovich I."/>
        </authorList>
    </citation>
    <scope>NUCLEOTIDE SEQUENCE [LARGE SCALE GENOMIC DNA]</scope>
    <source>
        <strain evidence="3">581</strain>
    </source>
</reference>
<evidence type="ECO:0000313" key="2">
    <source>
        <dbReference type="EMBL" id="QND73152.1"/>
    </source>
</evidence>
<dbReference type="KEGG" id="trb:HB776_19520"/>
<dbReference type="GO" id="GO:0016887">
    <property type="term" value="F:ATP hydrolysis activity"/>
    <property type="evidence" value="ECO:0007669"/>
    <property type="project" value="InterPro"/>
</dbReference>
<dbReference type="GO" id="GO:0005524">
    <property type="term" value="F:ATP binding"/>
    <property type="evidence" value="ECO:0007669"/>
    <property type="project" value="UniProtKB-KW"/>
</dbReference>
<keyword evidence="2" id="KW-0547">Nucleotide-binding</keyword>
<dbReference type="Gene3D" id="3.40.50.300">
    <property type="entry name" value="P-loop containing nucleotide triphosphate hydrolases"/>
    <property type="match status" value="1"/>
</dbReference>
<dbReference type="Pfam" id="PF13401">
    <property type="entry name" value="AAA_22"/>
    <property type="match status" value="1"/>
</dbReference>
<evidence type="ECO:0000313" key="3">
    <source>
        <dbReference type="Proteomes" id="UP000515291"/>
    </source>
</evidence>